<dbReference type="Proteomes" id="UP000077248">
    <property type="component" value="Unassembled WGS sequence"/>
</dbReference>
<dbReference type="EMBL" id="KV441497">
    <property type="protein sequence ID" value="OAG14811.1"/>
    <property type="molecule type" value="Genomic_DNA"/>
</dbReference>
<sequence length="187" mass="20384">MNPLRSASHAQRVHSQFSPLIATAWSLSARHLPNAKPWSDNKPTCSEPQVQNCAIGASYRKLAAPSTRFEGSTGTGGKLRAGKPVNASSARVQFPLMGRNQRKTGNLVSRRIRGSLNLLLAVDSLHLYYCAIPSSQRAKVCIVYRYSHEAQAGGTAFLEAISGYFRIQGAHEQFEHHSSLVDVVEGP</sequence>
<proteinExistence type="predicted"/>
<dbReference type="AlphaFoldDB" id="A0A177D642"/>
<dbReference type="KEGG" id="aalt:CC77DRAFT_494865"/>
<evidence type="ECO:0000313" key="2">
    <source>
        <dbReference type="Proteomes" id="UP000077248"/>
    </source>
</evidence>
<dbReference type="RefSeq" id="XP_018380232.1">
    <property type="nucleotide sequence ID" value="XM_018531912.1"/>
</dbReference>
<protein>
    <submittedName>
        <fullName evidence="1">Uncharacterized protein</fullName>
    </submittedName>
</protein>
<keyword evidence="2" id="KW-1185">Reference proteome</keyword>
<dbReference type="VEuPathDB" id="FungiDB:CC77DRAFT_494865"/>
<gene>
    <name evidence="1" type="ORF">CC77DRAFT_494865</name>
</gene>
<reference evidence="1 2" key="1">
    <citation type="submission" date="2016-05" db="EMBL/GenBank/DDBJ databases">
        <title>Comparative analysis of secretome profiles of manganese(II)-oxidizing ascomycete fungi.</title>
        <authorList>
            <consortium name="DOE Joint Genome Institute"/>
            <person name="Zeiner C.A."/>
            <person name="Purvine S.O."/>
            <person name="Zink E.M."/>
            <person name="Wu S."/>
            <person name="Pasa-Tolic L."/>
            <person name="Chaput D.L."/>
            <person name="Haridas S."/>
            <person name="Grigoriev I.V."/>
            <person name="Santelli C.M."/>
            <person name="Hansel C.M."/>
        </authorList>
    </citation>
    <scope>NUCLEOTIDE SEQUENCE [LARGE SCALE GENOMIC DNA]</scope>
    <source>
        <strain evidence="1 2">SRC1lrK2f</strain>
    </source>
</reference>
<evidence type="ECO:0000313" key="1">
    <source>
        <dbReference type="EMBL" id="OAG14811.1"/>
    </source>
</evidence>
<organism evidence="1 2">
    <name type="scientific">Alternaria alternata</name>
    <name type="common">Alternaria rot fungus</name>
    <name type="synonym">Torula alternata</name>
    <dbReference type="NCBI Taxonomy" id="5599"/>
    <lineage>
        <taxon>Eukaryota</taxon>
        <taxon>Fungi</taxon>
        <taxon>Dikarya</taxon>
        <taxon>Ascomycota</taxon>
        <taxon>Pezizomycotina</taxon>
        <taxon>Dothideomycetes</taxon>
        <taxon>Pleosporomycetidae</taxon>
        <taxon>Pleosporales</taxon>
        <taxon>Pleosporineae</taxon>
        <taxon>Pleosporaceae</taxon>
        <taxon>Alternaria</taxon>
        <taxon>Alternaria sect. Alternaria</taxon>
        <taxon>Alternaria alternata complex</taxon>
    </lineage>
</organism>
<accession>A0A177D642</accession>
<dbReference type="GeneID" id="29117506"/>
<name>A0A177D642_ALTAL</name>